<evidence type="ECO:0000256" key="5">
    <source>
        <dbReference type="SAM" id="Phobius"/>
    </source>
</evidence>
<evidence type="ECO:0000256" key="4">
    <source>
        <dbReference type="ARBA" id="ARBA00023136"/>
    </source>
</evidence>
<sequence length="152" mass="16048">MIWIIGLIVLAFVLLFLEIFVPGGLLGMLAAACILGAGYIAFTEYGLAIATFITVGSIALACLMFFIEIKLLKASGRYISVDNKITSSSVKRADASAIVGKCGVALTTLSPGGKVRVEGKDYEASSISGLLKKGQSIEVVRVEAFKIIIKKT</sequence>
<evidence type="ECO:0000256" key="1">
    <source>
        <dbReference type="ARBA" id="ARBA00004141"/>
    </source>
</evidence>
<protein>
    <submittedName>
        <fullName evidence="7">NfeD family protein</fullName>
    </submittedName>
</protein>
<dbReference type="EMBL" id="CP136920">
    <property type="protein sequence ID" value="WOO42470.1"/>
    <property type="molecule type" value="Genomic_DNA"/>
</dbReference>
<feature type="transmembrane region" description="Helical" evidence="5">
    <location>
        <begin position="7"/>
        <end position="40"/>
    </location>
</feature>
<dbReference type="Gene3D" id="2.40.50.140">
    <property type="entry name" value="Nucleic acid-binding proteins"/>
    <property type="match status" value="1"/>
</dbReference>
<organism evidence="7 8">
    <name type="scientific">Rubellicoccus peritrichatus</name>
    <dbReference type="NCBI Taxonomy" id="3080537"/>
    <lineage>
        <taxon>Bacteria</taxon>
        <taxon>Pseudomonadati</taxon>
        <taxon>Verrucomicrobiota</taxon>
        <taxon>Opitutia</taxon>
        <taxon>Puniceicoccales</taxon>
        <taxon>Cerasicoccaceae</taxon>
        <taxon>Rubellicoccus</taxon>
    </lineage>
</organism>
<evidence type="ECO:0000256" key="2">
    <source>
        <dbReference type="ARBA" id="ARBA00022692"/>
    </source>
</evidence>
<comment type="subcellular location">
    <subcellularLocation>
        <location evidence="1">Membrane</location>
        <topology evidence="1">Multi-pass membrane protein</topology>
    </subcellularLocation>
</comment>
<feature type="domain" description="NfeD-like C-terminal" evidence="6">
    <location>
        <begin position="96"/>
        <end position="151"/>
    </location>
</feature>
<dbReference type="Pfam" id="PF01957">
    <property type="entry name" value="NfeD"/>
    <property type="match status" value="1"/>
</dbReference>
<dbReference type="RefSeq" id="WP_317834991.1">
    <property type="nucleotide sequence ID" value="NZ_CP136920.1"/>
</dbReference>
<dbReference type="AlphaFoldDB" id="A0AAQ3LAW4"/>
<feature type="transmembrane region" description="Helical" evidence="5">
    <location>
        <begin position="46"/>
        <end position="67"/>
    </location>
</feature>
<keyword evidence="4 5" id="KW-0472">Membrane</keyword>
<dbReference type="SUPFAM" id="SSF141322">
    <property type="entry name" value="NfeD domain-like"/>
    <property type="match status" value="1"/>
</dbReference>
<keyword evidence="2 5" id="KW-0812">Transmembrane</keyword>
<dbReference type="PANTHER" id="PTHR33507">
    <property type="entry name" value="INNER MEMBRANE PROTEIN YBBJ"/>
    <property type="match status" value="1"/>
</dbReference>
<proteinExistence type="predicted"/>
<dbReference type="InterPro" id="IPR012340">
    <property type="entry name" value="NA-bd_OB-fold"/>
</dbReference>
<dbReference type="Proteomes" id="UP001304300">
    <property type="component" value="Chromosome"/>
</dbReference>
<keyword evidence="8" id="KW-1185">Reference proteome</keyword>
<evidence type="ECO:0000256" key="3">
    <source>
        <dbReference type="ARBA" id="ARBA00022989"/>
    </source>
</evidence>
<dbReference type="InterPro" id="IPR052165">
    <property type="entry name" value="Membrane_assoc_protease"/>
</dbReference>
<dbReference type="GO" id="GO:0016020">
    <property type="term" value="C:membrane"/>
    <property type="evidence" value="ECO:0007669"/>
    <property type="project" value="UniProtKB-SubCell"/>
</dbReference>
<reference evidence="7 8" key="1">
    <citation type="submission" date="2023-10" db="EMBL/GenBank/DDBJ databases">
        <title>Rubellicoccus peritrichatus gen. nov., sp. nov., isolated from an algae of coral reef tank.</title>
        <authorList>
            <person name="Luo J."/>
        </authorList>
    </citation>
    <scope>NUCLEOTIDE SEQUENCE [LARGE SCALE GENOMIC DNA]</scope>
    <source>
        <strain evidence="7 8">CR14</strain>
    </source>
</reference>
<evidence type="ECO:0000313" key="8">
    <source>
        <dbReference type="Proteomes" id="UP001304300"/>
    </source>
</evidence>
<dbReference type="KEGG" id="puo:RZN69_05165"/>
<dbReference type="InterPro" id="IPR002810">
    <property type="entry name" value="NfeD-like_C"/>
</dbReference>
<keyword evidence="3 5" id="KW-1133">Transmembrane helix</keyword>
<accession>A0AAQ3LAW4</accession>
<evidence type="ECO:0000313" key="7">
    <source>
        <dbReference type="EMBL" id="WOO42470.1"/>
    </source>
</evidence>
<gene>
    <name evidence="7" type="ORF">RZN69_05165</name>
</gene>
<evidence type="ECO:0000259" key="6">
    <source>
        <dbReference type="Pfam" id="PF01957"/>
    </source>
</evidence>
<name>A0AAQ3LAW4_9BACT</name>